<evidence type="ECO:0000256" key="12">
    <source>
        <dbReference type="ARBA" id="ARBA00022927"/>
    </source>
</evidence>
<dbReference type="InterPro" id="IPR001680">
    <property type="entry name" value="WD40_rpt"/>
</dbReference>
<protein>
    <recommendedName>
        <fullName evidence="20">Nucleoporin Nup37</fullName>
    </recommendedName>
    <alternativeName>
        <fullName evidence="21">Nup107-160 subcomplex subunit Nup37</fullName>
    </alternativeName>
</protein>
<dbReference type="GO" id="GO:0031080">
    <property type="term" value="C:nuclear pore outer ring"/>
    <property type="evidence" value="ECO:0007669"/>
    <property type="project" value="InterPro"/>
</dbReference>
<evidence type="ECO:0000256" key="3">
    <source>
        <dbReference type="ARBA" id="ARBA00022448"/>
    </source>
</evidence>
<evidence type="ECO:0000313" key="23">
    <source>
        <dbReference type="Proteomes" id="UP000829291"/>
    </source>
</evidence>
<dbReference type="PROSITE" id="PS50082">
    <property type="entry name" value="WD_REPEATS_2"/>
    <property type="match status" value="1"/>
</dbReference>
<keyword evidence="3" id="KW-0813">Transport</keyword>
<keyword evidence="9" id="KW-0509">mRNA transport</keyword>
<keyword evidence="4" id="KW-0158">Chromosome</keyword>
<evidence type="ECO:0000256" key="19">
    <source>
        <dbReference type="ARBA" id="ARBA00062724"/>
    </source>
</evidence>
<evidence type="ECO:0000256" key="6">
    <source>
        <dbReference type="ARBA" id="ARBA00022618"/>
    </source>
</evidence>
<evidence type="ECO:0000256" key="9">
    <source>
        <dbReference type="ARBA" id="ARBA00022816"/>
    </source>
</evidence>
<evidence type="ECO:0000256" key="21">
    <source>
        <dbReference type="ARBA" id="ARBA00076652"/>
    </source>
</evidence>
<evidence type="ECO:0000256" key="16">
    <source>
        <dbReference type="ARBA" id="ARBA00023306"/>
    </source>
</evidence>
<dbReference type="InterPro" id="IPR036322">
    <property type="entry name" value="WD40_repeat_dom_sf"/>
</dbReference>
<dbReference type="PROSITE" id="PS50294">
    <property type="entry name" value="WD_REPEATS_REGION"/>
    <property type="match status" value="1"/>
</dbReference>
<keyword evidence="6" id="KW-0132">Cell division</keyword>
<evidence type="ECO:0000256" key="10">
    <source>
        <dbReference type="ARBA" id="ARBA00022829"/>
    </source>
</evidence>
<dbReference type="SMART" id="SM00320">
    <property type="entry name" value="WD40"/>
    <property type="match status" value="4"/>
</dbReference>
<dbReference type="GO" id="GO:0000776">
    <property type="term" value="C:kinetochore"/>
    <property type="evidence" value="ECO:0007669"/>
    <property type="project" value="UniProtKB-KW"/>
</dbReference>
<keyword evidence="13" id="KW-0811">Translocation</keyword>
<keyword evidence="5 22" id="KW-0853">WD repeat</keyword>
<comment type="subunit">
    <text evidence="19">Component of the Nup107-160 subcomplex of the nuclear pore complex (NPC). The Nup107-160 subcomplex includes NUP160, NUP133, NUP107, NUP98, NUP85, NUP43, NUP37, SEH1 and SEC13.</text>
</comment>
<reference evidence="24" key="1">
    <citation type="submission" date="2025-08" db="UniProtKB">
        <authorList>
            <consortium name="RefSeq"/>
        </authorList>
    </citation>
    <scope>IDENTIFICATION</scope>
    <source>
        <tissue evidence="24">Thorax and Abdomen</tissue>
    </source>
</reference>
<keyword evidence="12" id="KW-0653">Protein transport</keyword>
<gene>
    <name evidence="24" type="primary">LOC107220655</name>
</gene>
<comment type="function">
    <text evidence="18">Component of the Nup107-160 subcomplex of the nuclear pore complex (NPC). The Nup107-160 subcomplex is required for the assembly of a functional NPC. The Nup107-160 subcomplex is also required for normal kinetochore microtubule attachment, mitotic progression and chromosome segregation.</text>
</comment>
<dbReference type="GeneID" id="107220655"/>
<dbReference type="GO" id="GO:0007059">
    <property type="term" value="P:chromosome segregation"/>
    <property type="evidence" value="ECO:0007669"/>
    <property type="project" value="UniProtKB-KW"/>
</dbReference>
<keyword evidence="15" id="KW-0539">Nucleus</keyword>
<sequence>MDEAIVTPPTYKLNFSEQIYCVELSPYEWSQRLICIALTGKITIGIVKFQDEDDDVEDIDYCPIRTFHHETRADALSWSPETSLSVVPKVVVFCVAGADFKIRLYNSNLNDINTYQVLDGHTDYINSISYELEGDILASVSDDHTCKLWDTKEEKRCNITFYLTSPGMSVCWHKEETGKLLVAEKNGSIRMYNIISQQAILSLDTGVTPLMSADWGANPLKVAAMAAGELLVWDVSRPSRPMESRPLHVEGGQMIKFYPAVEYLLASIGRPDNELKVINLKSKQVVLTSRLKLVGGMSWHHKLPFICAGNDRDLCFWKLNLK</sequence>
<evidence type="ECO:0000256" key="22">
    <source>
        <dbReference type="PROSITE-ProRule" id="PRU00221"/>
    </source>
</evidence>
<keyword evidence="16" id="KW-0131">Cell cycle</keyword>
<dbReference type="Gene3D" id="2.130.10.10">
    <property type="entry name" value="YVTN repeat-like/Quinoprotein amine dehydrogenase"/>
    <property type="match status" value="1"/>
</dbReference>
<dbReference type="RefSeq" id="XP_015514813.1">
    <property type="nucleotide sequence ID" value="XM_015659327.2"/>
</dbReference>
<name>A0A6J0BLZ1_NEOLC</name>
<keyword evidence="7" id="KW-0677">Repeat</keyword>
<dbReference type="GO" id="GO:0051028">
    <property type="term" value="P:mRNA transport"/>
    <property type="evidence" value="ECO:0007669"/>
    <property type="project" value="UniProtKB-KW"/>
</dbReference>
<evidence type="ECO:0000256" key="8">
    <source>
        <dbReference type="ARBA" id="ARBA00022776"/>
    </source>
</evidence>
<keyword evidence="14" id="KW-0906">Nuclear pore complex</keyword>
<evidence type="ECO:0000313" key="24">
    <source>
        <dbReference type="RefSeq" id="XP_015514813.1"/>
    </source>
</evidence>
<feature type="repeat" description="WD" evidence="22">
    <location>
        <begin position="118"/>
        <end position="159"/>
    </location>
</feature>
<evidence type="ECO:0000256" key="1">
    <source>
        <dbReference type="ARBA" id="ARBA00004567"/>
    </source>
</evidence>
<dbReference type="AlphaFoldDB" id="A0A6J0BLZ1"/>
<keyword evidence="23" id="KW-1185">Reference proteome</keyword>
<dbReference type="Pfam" id="PF00400">
    <property type="entry name" value="WD40"/>
    <property type="match status" value="1"/>
</dbReference>
<evidence type="ECO:0000256" key="7">
    <source>
        <dbReference type="ARBA" id="ARBA00022737"/>
    </source>
</evidence>
<keyword evidence="8" id="KW-0498">Mitosis</keyword>
<dbReference type="CTD" id="79023"/>
<organism evidence="24">
    <name type="scientific">Neodiprion lecontei</name>
    <name type="common">Redheaded pine sawfly</name>
    <dbReference type="NCBI Taxonomy" id="441921"/>
    <lineage>
        <taxon>Eukaryota</taxon>
        <taxon>Metazoa</taxon>
        <taxon>Ecdysozoa</taxon>
        <taxon>Arthropoda</taxon>
        <taxon>Hexapoda</taxon>
        <taxon>Insecta</taxon>
        <taxon>Pterygota</taxon>
        <taxon>Neoptera</taxon>
        <taxon>Endopterygota</taxon>
        <taxon>Hymenoptera</taxon>
        <taxon>Tenthredinoidea</taxon>
        <taxon>Diprionidae</taxon>
        <taxon>Diprioninae</taxon>
        <taxon>Neodiprion</taxon>
    </lineage>
</organism>
<evidence type="ECO:0000256" key="11">
    <source>
        <dbReference type="ARBA" id="ARBA00022838"/>
    </source>
</evidence>
<dbReference type="OrthoDB" id="340259at2759"/>
<evidence type="ECO:0000256" key="15">
    <source>
        <dbReference type="ARBA" id="ARBA00023242"/>
    </source>
</evidence>
<keyword evidence="10" id="KW-0159">Chromosome partition</keyword>
<evidence type="ECO:0000256" key="18">
    <source>
        <dbReference type="ARBA" id="ARBA00053706"/>
    </source>
</evidence>
<evidence type="ECO:0000256" key="2">
    <source>
        <dbReference type="ARBA" id="ARBA00004629"/>
    </source>
</evidence>
<evidence type="ECO:0000256" key="13">
    <source>
        <dbReference type="ARBA" id="ARBA00023010"/>
    </source>
</evidence>
<dbReference type="InParanoid" id="A0A6J0BLZ1"/>
<dbReference type="Proteomes" id="UP000829291">
    <property type="component" value="Chromosome 6"/>
</dbReference>
<evidence type="ECO:0000256" key="5">
    <source>
        <dbReference type="ARBA" id="ARBA00022574"/>
    </source>
</evidence>
<dbReference type="KEGG" id="nlo:107220655"/>
<dbReference type="FunCoup" id="A0A6J0BLZ1">
    <property type="interactions" value="699"/>
</dbReference>
<evidence type="ECO:0000256" key="20">
    <source>
        <dbReference type="ARBA" id="ARBA00068271"/>
    </source>
</evidence>
<proteinExistence type="predicted"/>
<dbReference type="GO" id="GO:0051301">
    <property type="term" value="P:cell division"/>
    <property type="evidence" value="ECO:0007669"/>
    <property type="project" value="UniProtKB-KW"/>
</dbReference>
<dbReference type="InterPro" id="IPR015943">
    <property type="entry name" value="WD40/YVTN_repeat-like_dom_sf"/>
</dbReference>
<dbReference type="InterPro" id="IPR037626">
    <property type="entry name" value="NUP37"/>
</dbReference>
<keyword evidence="11" id="KW-0995">Kinetochore</keyword>
<evidence type="ECO:0000256" key="14">
    <source>
        <dbReference type="ARBA" id="ARBA00023132"/>
    </source>
</evidence>
<dbReference type="GO" id="GO:0015031">
    <property type="term" value="P:protein transport"/>
    <property type="evidence" value="ECO:0007669"/>
    <property type="project" value="UniProtKB-KW"/>
</dbReference>
<comment type="subcellular location">
    <subcellularLocation>
        <location evidence="2">Chromosome</location>
        <location evidence="2">Centromere</location>
        <location evidence="2">Kinetochore</location>
    </subcellularLocation>
    <subcellularLocation>
        <location evidence="1">Nucleus</location>
        <location evidence="1">Nuclear pore complex</location>
    </subcellularLocation>
</comment>
<dbReference type="PANTHER" id="PTHR22806">
    <property type="entry name" value="NUCLEOPORIN NUP37 P37 -RELATED"/>
    <property type="match status" value="1"/>
</dbReference>
<evidence type="ECO:0000256" key="17">
    <source>
        <dbReference type="ARBA" id="ARBA00023328"/>
    </source>
</evidence>
<accession>A0A6J0BLZ1</accession>
<dbReference type="SUPFAM" id="SSF50978">
    <property type="entry name" value="WD40 repeat-like"/>
    <property type="match status" value="1"/>
</dbReference>
<dbReference type="PANTHER" id="PTHR22806:SF0">
    <property type="entry name" value="NUCLEOPORIN NUP37"/>
    <property type="match status" value="1"/>
</dbReference>
<dbReference type="FunFam" id="2.130.10.10:FF:000168">
    <property type="entry name" value="Nucleoporin Nup37"/>
    <property type="match status" value="1"/>
</dbReference>
<keyword evidence="17" id="KW-0137">Centromere</keyword>
<evidence type="ECO:0000256" key="4">
    <source>
        <dbReference type="ARBA" id="ARBA00022454"/>
    </source>
</evidence>